<feature type="compositionally biased region" description="Basic and acidic residues" evidence="2">
    <location>
        <begin position="1049"/>
        <end position="1059"/>
    </location>
</feature>
<evidence type="ECO:0000256" key="1">
    <source>
        <dbReference type="SAM" id="Coils"/>
    </source>
</evidence>
<feature type="compositionally biased region" description="Polar residues" evidence="2">
    <location>
        <begin position="13"/>
        <end position="28"/>
    </location>
</feature>
<name>A0A1Y1N1P2_PHOPY</name>
<reference evidence="3" key="1">
    <citation type="journal article" date="2016" name="Sci. Rep.">
        <title>Molecular characterization of firefly nuptial gifts: a multi-omics approach sheds light on postcopulatory sexual selection.</title>
        <authorList>
            <person name="Al-Wathiqui N."/>
            <person name="Fallon T.R."/>
            <person name="South A."/>
            <person name="Weng J.K."/>
            <person name="Lewis S.M."/>
        </authorList>
    </citation>
    <scope>NUCLEOTIDE SEQUENCE</scope>
</reference>
<feature type="compositionally biased region" description="Polar residues" evidence="2">
    <location>
        <begin position="36"/>
        <end position="49"/>
    </location>
</feature>
<feature type="region of interest" description="Disordered" evidence="2">
    <location>
        <begin position="1025"/>
        <end position="1076"/>
    </location>
</feature>
<proteinExistence type="predicted"/>
<accession>A0A1Y1N1P2</accession>
<dbReference type="EMBL" id="GEZM01015229">
    <property type="protein sequence ID" value="JAV91833.1"/>
    <property type="molecule type" value="Transcribed_RNA"/>
</dbReference>
<feature type="coiled-coil region" evidence="1">
    <location>
        <begin position="107"/>
        <end position="159"/>
    </location>
</feature>
<feature type="region of interest" description="Disordered" evidence="2">
    <location>
        <begin position="340"/>
        <end position="481"/>
    </location>
</feature>
<sequence>MAGREKKIAVGRKQSTSSPVPSKESTPEASKLTVVKTESNQSEDVSTKPTKAAATKSGIKSVSVKNASALSKKITKTVGRKAIGKALTLNIKAREKKNVKIKQQIAKTLLNNAKNNLEGKKAALLQNGVKPKRVRRKKIEIEMERRRLEEARLANLENVVSDPSVEKKIVKKRIKKVPAGDNTKKAKVETTNDYSSVDETINSILSQIVAEEDAKIAKKQKLKKPKMDTAEESIEDVVKDLTYLLKADEIKQEEDLKTETVRAKRPSTRKPKSDVAKKRVVKKESQANQLDEITLDASAKHLIDMLDLSVDKANQLLLPTSPRRHSIEKCSVDIKNTVDGVGNLRAPTPRSKRTLKVRQSVDAKLTNARSDIVPVLRNGKNRKNSLSNSTESRKRKRLGSDLSGSEKSVSKLSGYESDSSFNDVASGDKMDQKDEQFKLDSADNSQRNSGPKTEVDSSLNGYEEDNIKKEDVTDSNSNVCSDMKTEVPEESLYILNNEEIRHYNGGVSSKVPEKSIILNKMKQTFNDVISEDQDKQTVNVPNKPPDSASVQVTTSTFYGHLTNKSDIICDNTEKTEDQTLEDENIKSDDDNTVEQIAADCASIIASLEEEEEDCIDASQKVDVGAPLNKDENVENLTLKGDILQALGLQSLKEAEEAKKEKPSKSDYTGTLKTVIKLNRGEKKKGRGSFKLTLQKHKGKAKENEPNGTGADDEQKNKEITGSSWRSYGVQSSDTAGALRKSHYSNRSNMDGSSEHTSDGDGANIDGEDVGKILVIPEKASSFSIHPDRLCKDECSYCFGKFGLFDTPCHIAQMKSIERQDKILQTEKHLMRDSCLCDACYRHVDRKSNTPSYLNKGSKRNSIVAPGPRQNHCHVLGCGIVATNILRRKWLIKMRKSVREVINIDLENPGLHSIPICSEHYLAVEHLMVCAMCKRKLARNHVHYLGSELTELSAALCEEGIPVKLIDRPVVCKLCRYFASLVMKPIEERSENTIEFFTEYKKRLLNVYDVEKGEEVIEEQEADRVKDKVEKEPAKRKKRLPKTLLNGEPSRLEQDIHTETNTKTSADSKSSRSESPSDYMVDYHTLIPSIAMDCGSDVENSKRETTISPTTKYTLKTDSNVNERTHPSPIKAKSNSHGKNTAVERLGCNPCISVRQLFPGEEELGLQGYIEFGNVKEKTPEGWEKCCSIIQYDNDTKLLWQELQKPYGNQSSFLRHLVLLEKYFRSGDLVLSPTASHHSINYSESVQNRLRAYDNVPHNISYVQTVKKSNPNIISPKQLSLINAANIPKNTPITISQLTNIAPTKTRIPPGLISLHPGTTRPVAPSLMKVPQSQKIKIPITKNWRPNLIPIDPSKSSDVDKKPGFVKVMSGGKPYHITMDDYNRMCAIKKSYDLKQKRLAHNASPHFRPILPRKSIPSTKATSPSKNDLETPEMENNLDKLDKTVENLESKLAESSSMLLPKIPKSLTVIPQTVSNKLWNPKPKSSTNS</sequence>
<feature type="compositionally biased region" description="Polar residues" evidence="2">
    <location>
        <begin position="442"/>
        <end position="460"/>
    </location>
</feature>
<dbReference type="OrthoDB" id="249703at2759"/>
<evidence type="ECO:0000313" key="3">
    <source>
        <dbReference type="EMBL" id="JAV91833.1"/>
    </source>
</evidence>
<feature type="compositionally biased region" description="Basic residues" evidence="2">
    <location>
        <begin position="681"/>
        <end position="699"/>
    </location>
</feature>
<dbReference type="PANTHER" id="PTHR36562">
    <property type="entry name" value="SERINE/ARGININE REPETITIVE MATRIX 2"/>
    <property type="match status" value="1"/>
</dbReference>
<feature type="region of interest" description="Disordered" evidence="2">
    <location>
        <begin position="681"/>
        <end position="765"/>
    </location>
</feature>
<feature type="region of interest" description="Disordered" evidence="2">
    <location>
        <begin position="1118"/>
        <end position="1137"/>
    </location>
</feature>
<dbReference type="PANTHER" id="PTHR36562:SF5">
    <property type="entry name" value="SERINE_ARGININE REPETITIVE MATRIX 2"/>
    <property type="match status" value="1"/>
</dbReference>
<feature type="compositionally biased region" description="Low complexity" evidence="2">
    <location>
        <begin position="1064"/>
        <end position="1076"/>
    </location>
</feature>
<feature type="compositionally biased region" description="Polar residues" evidence="2">
    <location>
        <begin position="402"/>
        <end position="423"/>
    </location>
</feature>
<feature type="region of interest" description="Disordered" evidence="2">
    <location>
        <begin position="1"/>
        <end position="61"/>
    </location>
</feature>
<dbReference type="GeneID" id="116167658"/>
<dbReference type="InterPro" id="IPR051372">
    <property type="entry name" value="CWC21"/>
</dbReference>
<feature type="compositionally biased region" description="Basic and acidic residues" evidence="2">
    <location>
        <begin position="271"/>
        <end position="283"/>
    </location>
</feature>
<feature type="region of interest" description="Disordered" evidence="2">
    <location>
        <begin position="257"/>
        <end position="283"/>
    </location>
</feature>
<dbReference type="RefSeq" id="XP_031338950.1">
    <property type="nucleotide sequence ID" value="XM_031483090.1"/>
</dbReference>
<dbReference type="GO" id="GO:0005634">
    <property type="term" value="C:nucleus"/>
    <property type="evidence" value="ECO:0007669"/>
    <property type="project" value="TreeGrafter"/>
</dbReference>
<feature type="compositionally biased region" description="Polar residues" evidence="2">
    <location>
        <begin position="1415"/>
        <end position="1425"/>
    </location>
</feature>
<feature type="region of interest" description="Disordered" evidence="2">
    <location>
        <begin position="1402"/>
        <end position="1435"/>
    </location>
</feature>
<evidence type="ECO:0000256" key="2">
    <source>
        <dbReference type="SAM" id="MobiDB-lite"/>
    </source>
</evidence>
<dbReference type="CTD" id="46006"/>
<feature type="compositionally biased region" description="Basic and acidic residues" evidence="2">
    <location>
        <begin position="426"/>
        <end position="441"/>
    </location>
</feature>
<organism evidence="3">
    <name type="scientific">Photinus pyralis</name>
    <name type="common">Common eastern firefly</name>
    <name type="synonym">Lampyris pyralis</name>
    <dbReference type="NCBI Taxonomy" id="7054"/>
    <lineage>
        <taxon>Eukaryota</taxon>
        <taxon>Metazoa</taxon>
        <taxon>Ecdysozoa</taxon>
        <taxon>Arthropoda</taxon>
        <taxon>Hexapoda</taxon>
        <taxon>Insecta</taxon>
        <taxon>Pterygota</taxon>
        <taxon>Neoptera</taxon>
        <taxon>Endopterygota</taxon>
        <taxon>Coleoptera</taxon>
        <taxon>Polyphaga</taxon>
        <taxon>Elateriformia</taxon>
        <taxon>Elateroidea</taxon>
        <taxon>Lampyridae</taxon>
        <taxon>Lampyrinae</taxon>
        <taxon>Photinus</taxon>
    </lineage>
</organism>
<dbReference type="KEGG" id="ppyr:116167658"/>
<protein>
    <submittedName>
        <fullName evidence="3">Uncharacterized protein</fullName>
    </submittedName>
</protein>
<feature type="compositionally biased region" description="Polar residues" evidence="2">
    <location>
        <begin position="719"/>
        <end position="734"/>
    </location>
</feature>
<keyword evidence="1" id="KW-0175">Coiled coil</keyword>